<dbReference type="InterPro" id="IPR036770">
    <property type="entry name" value="Ankyrin_rpt-contain_sf"/>
</dbReference>
<dbReference type="Proteomes" id="UP000829685">
    <property type="component" value="Unassembled WGS sequence"/>
</dbReference>
<dbReference type="PANTHER" id="PTHR24123:SF33">
    <property type="entry name" value="PROTEIN HOS4"/>
    <property type="match status" value="1"/>
</dbReference>
<evidence type="ECO:0000256" key="1">
    <source>
        <dbReference type="ARBA" id="ARBA00022737"/>
    </source>
</evidence>
<gene>
    <name evidence="4" type="ORF">JX265_000525</name>
</gene>
<dbReference type="PANTHER" id="PTHR24123">
    <property type="entry name" value="ANKYRIN REPEAT-CONTAINING"/>
    <property type="match status" value="1"/>
</dbReference>
<name>A0A9P9WYX3_9PEZI</name>
<dbReference type="SMART" id="SM00248">
    <property type="entry name" value="ANK"/>
    <property type="match status" value="9"/>
</dbReference>
<keyword evidence="5" id="KW-1185">Reference proteome</keyword>
<evidence type="ECO:0008006" key="6">
    <source>
        <dbReference type="Google" id="ProtNLM"/>
    </source>
</evidence>
<accession>A0A9P9WYX3</accession>
<sequence length="574" mass="64221">MQIFNTNLRMLRLTWTNMIYETILTHRTFEGRFYKTMNLYRRKICSPFSTLESALADERALIISKIHTLMISKTKISIEHALLALLGHIGSPLGKGQDTSEYSTLLASFENGVLLIKALEMKGPSRLTQEDAQRYVQCCSELKDKLSSIYTEPHLRPLDPGFDELLPSPNFMMEAKTIEKKPRARDVLRRTPLHIQLYRNDTSKFPLYLGQGTLKTPDYFGRSLLHIASYNGDKGAVRSCLNHNYDATLQDKEGLTSLHCASGAGHSEVVGMLIDHESRRANASLLLCREDTYRRTPLLIASFQGHTEAVKTLMSRSPDQSYMNRQDCRNWAALHYAVWRGHLGVVKELLSSRDVDVNLQNGEGRTPLHLAIIQLSDNNESWGILSSLREHVGTNPNVRDEKDRTPLHLALLCGNHSAAGSLLEMSSINTGGHDLEGNSVLHFAARLGYADLFATLLQTRPLSFNDMNTAMETPLHIAVRSKSRDIVKILLNIIGIQVNTTAVGGETPLMVAVSHTDRTTTGLLLQTGMVDAKLIRQSIERAQQMGSRHRLTMLEEELAEAGLGSMNSYFTQAR</sequence>
<dbReference type="PROSITE" id="PS50297">
    <property type="entry name" value="ANK_REP_REGION"/>
    <property type="match status" value="1"/>
</dbReference>
<dbReference type="Pfam" id="PF12796">
    <property type="entry name" value="Ank_2"/>
    <property type="match status" value="3"/>
</dbReference>
<dbReference type="Gene3D" id="1.25.40.20">
    <property type="entry name" value="Ankyrin repeat-containing domain"/>
    <property type="match status" value="3"/>
</dbReference>
<feature type="repeat" description="ANK" evidence="3">
    <location>
        <begin position="293"/>
        <end position="325"/>
    </location>
</feature>
<proteinExistence type="predicted"/>
<dbReference type="InterPro" id="IPR002110">
    <property type="entry name" value="Ankyrin_rpt"/>
</dbReference>
<dbReference type="SUPFAM" id="SSF48403">
    <property type="entry name" value="Ankyrin repeat"/>
    <property type="match status" value="1"/>
</dbReference>
<evidence type="ECO:0000313" key="5">
    <source>
        <dbReference type="Proteomes" id="UP000829685"/>
    </source>
</evidence>
<evidence type="ECO:0000256" key="3">
    <source>
        <dbReference type="PROSITE-ProRule" id="PRU00023"/>
    </source>
</evidence>
<feature type="repeat" description="ANK" evidence="3">
    <location>
        <begin position="470"/>
        <end position="492"/>
    </location>
</feature>
<reference evidence="4" key="1">
    <citation type="submission" date="2021-03" db="EMBL/GenBank/DDBJ databases">
        <title>Revisited historic fungal species revealed as producer of novel bioactive compounds through whole genome sequencing and comparative genomics.</title>
        <authorList>
            <person name="Vignolle G.A."/>
            <person name="Hochenegger N."/>
            <person name="Mach R.L."/>
            <person name="Mach-Aigner A.R."/>
            <person name="Javad Rahimi M."/>
            <person name="Salim K.A."/>
            <person name="Chan C.M."/>
            <person name="Lim L.B.L."/>
            <person name="Cai F."/>
            <person name="Druzhinina I.S."/>
            <person name="U'Ren J.M."/>
            <person name="Derntl C."/>
        </authorList>
    </citation>
    <scope>NUCLEOTIDE SEQUENCE</scope>
    <source>
        <strain evidence="4">TUCIM 5799</strain>
    </source>
</reference>
<comment type="caution">
    <text evidence="4">The sequence shown here is derived from an EMBL/GenBank/DDBJ whole genome shotgun (WGS) entry which is preliminary data.</text>
</comment>
<dbReference type="EMBL" id="JAFIMR010000001">
    <property type="protein sequence ID" value="KAI1881699.1"/>
    <property type="molecule type" value="Genomic_DNA"/>
</dbReference>
<protein>
    <recommendedName>
        <fullName evidence="6">Ankyrin repeat protein</fullName>
    </recommendedName>
</protein>
<keyword evidence="1" id="KW-0677">Repeat</keyword>
<organism evidence="4 5">
    <name type="scientific">Neoarthrinium moseri</name>
    <dbReference type="NCBI Taxonomy" id="1658444"/>
    <lineage>
        <taxon>Eukaryota</taxon>
        <taxon>Fungi</taxon>
        <taxon>Dikarya</taxon>
        <taxon>Ascomycota</taxon>
        <taxon>Pezizomycotina</taxon>
        <taxon>Sordariomycetes</taxon>
        <taxon>Xylariomycetidae</taxon>
        <taxon>Amphisphaeriales</taxon>
        <taxon>Apiosporaceae</taxon>
        <taxon>Neoarthrinium</taxon>
    </lineage>
</organism>
<feature type="repeat" description="ANK" evidence="3">
    <location>
        <begin position="329"/>
        <end position="362"/>
    </location>
</feature>
<dbReference type="InterPro" id="IPR051165">
    <property type="entry name" value="Multifunctional_ANK_Repeat"/>
</dbReference>
<dbReference type="PROSITE" id="PS50088">
    <property type="entry name" value="ANK_REPEAT"/>
    <property type="match status" value="3"/>
</dbReference>
<evidence type="ECO:0000256" key="2">
    <source>
        <dbReference type="ARBA" id="ARBA00023043"/>
    </source>
</evidence>
<evidence type="ECO:0000313" key="4">
    <source>
        <dbReference type="EMBL" id="KAI1881699.1"/>
    </source>
</evidence>
<dbReference type="AlphaFoldDB" id="A0A9P9WYX3"/>
<keyword evidence="2 3" id="KW-0040">ANK repeat</keyword>